<evidence type="ECO:0000313" key="3">
    <source>
        <dbReference type="Proteomes" id="UP001556367"/>
    </source>
</evidence>
<accession>A0ABR3IYA6</accession>
<reference evidence="3" key="1">
    <citation type="submission" date="2024-06" db="EMBL/GenBank/DDBJ databases">
        <title>Multi-omics analyses provide insights into the biosynthesis of the anticancer antibiotic pleurotin in Hohenbuehelia grisea.</title>
        <authorList>
            <person name="Weaver J.A."/>
            <person name="Alberti F."/>
        </authorList>
    </citation>
    <scope>NUCLEOTIDE SEQUENCE [LARGE SCALE GENOMIC DNA]</scope>
    <source>
        <strain evidence="3">T-177</strain>
    </source>
</reference>
<sequence length="102" mass="10948">MQIINDRQLGGGMLWAVDLDTPDFALTRTLLKHFQSCPKDGEWPAASYGASITLPCPSGSGKEDNFQTRTCNTDGTWGVVSNLACQGIQMNSLAAQLCIQGI</sequence>
<comment type="caution">
    <text evidence="2">The sequence shown here is derived from an EMBL/GenBank/DDBJ whole genome shotgun (WGS) entry which is preliminary data.</text>
</comment>
<keyword evidence="3" id="KW-1185">Reference proteome</keyword>
<proteinExistence type="predicted"/>
<dbReference type="SUPFAM" id="SSF111418">
    <property type="entry name" value="Hormone receptor domain"/>
    <property type="match status" value="1"/>
</dbReference>
<dbReference type="InterPro" id="IPR036445">
    <property type="entry name" value="GPCR_2_extracell_dom_sf"/>
</dbReference>
<dbReference type="Proteomes" id="UP001556367">
    <property type="component" value="Unassembled WGS sequence"/>
</dbReference>
<dbReference type="InterPro" id="IPR001879">
    <property type="entry name" value="GPCR_2_extracellular_dom"/>
</dbReference>
<evidence type="ECO:0000313" key="2">
    <source>
        <dbReference type="EMBL" id="KAL0948337.1"/>
    </source>
</evidence>
<dbReference type="EMBL" id="JASNQZ010000014">
    <property type="protein sequence ID" value="KAL0948337.1"/>
    <property type="molecule type" value="Genomic_DNA"/>
</dbReference>
<feature type="domain" description="G-protein coupled receptors family 2 profile 1" evidence="1">
    <location>
        <begin position="43"/>
        <end position="89"/>
    </location>
</feature>
<name>A0ABR3IYA6_9AGAR</name>
<dbReference type="PROSITE" id="PS50227">
    <property type="entry name" value="G_PROTEIN_RECEP_F2_3"/>
    <property type="match status" value="1"/>
</dbReference>
<gene>
    <name evidence="2" type="ORF">HGRIS_010923</name>
</gene>
<protein>
    <recommendedName>
        <fullName evidence="1">G-protein coupled receptors family 2 profile 1 domain-containing protein</fullName>
    </recommendedName>
</protein>
<evidence type="ECO:0000259" key="1">
    <source>
        <dbReference type="PROSITE" id="PS50227"/>
    </source>
</evidence>
<dbReference type="Gene3D" id="4.10.1240.10">
    <property type="entry name" value="GPCR, family 2, extracellular hormone receptor domain"/>
    <property type="match status" value="1"/>
</dbReference>
<organism evidence="2 3">
    <name type="scientific">Hohenbuehelia grisea</name>
    <dbReference type="NCBI Taxonomy" id="104357"/>
    <lineage>
        <taxon>Eukaryota</taxon>
        <taxon>Fungi</taxon>
        <taxon>Dikarya</taxon>
        <taxon>Basidiomycota</taxon>
        <taxon>Agaricomycotina</taxon>
        <taxon>Agaricomycetes</taxon>
        <taxon>Agaricomycetidae</taxon>
        <taxon>Agaricales</taxon>
        <taxon>Pleurotineae</taxon>
        <taxon>Pleurotaceae</taxon>
        <taxon>Hohenbuehelia</taxon>
    </lineage>
</organism>